<organism evidence="1">
    <name type="scientific">Eucalyptus grandis</name>
    <name type="common">Flooded gum</name>
    <dbReference type="NCBI Taxonomy" id="71139"/>
    <lineage>
        <taxon>Eukaryota</taxon>
        <taxon>Viridiplantae</taxon>
        <taxon>Streptophyta</taxon>
        <taxon>Embryophyta</taxon>
        <taxon>Tracheophyta</taxon>
        <taxon>Spermatophyta</taxon>
        <taxon>Magnoliopsida</taxon>
        <taxon>eudicotyledons</taxon>
        <taxon>Gunneridae</taxon>
        <taxon>Pentapetalae</taxon>
        <taxon>rosids</taxon>
        <taxon>malvids</taxon>
        <taxon>Myrtales</taxon>
        <taxon>Myrtaceae</taxon>
        <taxon>Myrtoideae</taxon>
        <taxon>Eucalypteae</taxon>
        <taxon>Eucalyptus</taxon>
    </lineage>
</organism>
<dbReference type="InParanoid" id="A0A059BB76"/>
<dbReference type="Gramene" id="KCW63368">
    <property type="protein sequence ID" value="KCW63368"/>
    <property type="gene ID" value="EUGRSUZ_G01003"/>
</dbReference>
<dbReference type="AlphaFoldDB" id="A0A059BB76"/>
<accession>A0A059BB76</accession>
<gene>
    <name evidence="1" type="ORF">EUGRSUZ_G01003</name>
</gene>
<name>A0A059BB76_EUCGR</name>
<dbReference type="EMBL" id="KK198759">
    <property type="protein sequence ID" value="KCW63368.1"/>
    <property type="molecule type" value="Genomic_DNA"/>
</dbReference>
<sequence>MIIKKKSVCAIALSVKCILTELRAIDIQKPSSKRFITIRDHFHREKPAKTHFKCVQGCTEVSSSSRTRFTNYSPRSHLPQLAQRRVIFAIFPETNFGSRLVRFWCSSFSGRRWASARQIWDACLRLPTADLGWLPRASSERCSPRSAADLGRLLALERALCQLEQQLELKPQLARAASRASWQSCSSSSSSELH</sequence>
<proteinExistence type="predicted"/>
<reference evidence="1" key="1">
    <citation type="submission" date="2013-07" db="EMBL/GenBank/DDBJ databases">
        <title>The genome of Eucalyptus grandis.</title>
        <authorList>
            <person name="Schmutz J."/>
            <person name="Hayes R."/>
            <person name="Myburg A."/>
            <person name="Tuskan G."/>
            <person name="Grattapaglia D."/>
            <person name="Rokhsar D.S."/>
        </authorList>
    </citation>
    <scope>NUCLEOTIDE SEQUENCE</scope>
    <source>
        <tissue evidence="1">Leaf extractions</tissue>
    </source>
</reference>
<protein>
    <submittedName>
        <fullName evidence="1">Uncharacterized protein</fullName>
    </submittedName>
</protein>
<evidence type="ECO:0000313" key="1">
    <source>
        <dbReference type="EMBL" id="KCW63368.1"/>
    </source>
</evidence>